<comment type="caution">
    <text evidence="2">The sequence shown here is derived from an EMBL/GenBank/DDBJ whole genome shotgun (WGS) entry which is preliminary data.</text>
</comment>
<name>A0AAD3XWP2_NEPGR</name>
<dbReference type="EMBL" id="BSYO01000020">
    <property type="protein sequence ID" value="GMH19184.1"/>
    <property type="molecule type" value="Genomic_DNA"/>
</dbReference>
<dbReference type="AlphaFoldDB" id="A0AAD3XWP2"/>
<protein>
    <submittedName>
        <fullName evidence="2">Uncharacterized protein</fullName>
    </submittedName>
</protein>
<keyword evidence="1" id="KW-0472">Membrane</keyword>
<evidence type="ECO:0000313" key="3">
    <source>
        <dbReference type="Proteomes" id="UP001279734"/>
    </source>
</evidence>
<accession>A0AAD3XWP2</accession>
<keyword evidence="3" id="KW-1185">Reference proteome</keyword>
<keyword evidence="1" id="KW-1133">Transmembrane helix</keyword>
<proteinExistence type="predicted"/>
<reference evidence="2" key="1">
    <citation type="submission" date="2023-05" db="EMBL/GenBank/DDBJ databases">
        <title>Nepenthes gracilis genome sequencing.</title>
        <authorList>
            <person name="Fukushima K."/>
        </authorList>
    </citation>
    <scope>NUCLEOTIDE SEQUENCE</scope>
    <source>
        <strain evidence="2">SING2019-196</strain>
    </source>
</reference>
<gene>
    <name evidence="2" type="ORF">Nepgr_021025</name>
</gene>
<keyword evidence="1" id="KW-0812">Transmembrane</keyword>
<evidence type="ECO:0000313" key="2">
    <source>
        <dbReference type="EMBL" id="GMH19184.1"/>
    </source>
</evidence>
<feature type="transmembrane region" description="Helical" evidence="1">
    <location>
        <begin position="36"/>
        <end position="59"/>
    </location>
</feature>
<evidence type="ECO:0000256" key="1">
    <source>
        <dbReference type="SAM" id="Phobius"/>
    </source>
</evidence>
<sequence>MRLGWAHADVALSAKIAGLPVNEVSFINHGKAGLDFGLVCWQVAFQSLLSLASGLGILLHSMTWTFRSLYTLEAVYCQLGSLPGLDAAGLVPG</sequence>
<organism evidence="2 3">
    <name type="scientific">Nepenthes gracilis</name>
    <name type="common">Slender pitcher plant</name>
    <dbReference type="NCBI Taxonomy" id="150966"/>
    <lineage>
        <taxon>Eukaryota</taxon>
        <taxon>Viridiplantae</taxon>
        <taxon>Streptophyta</taxon>
        <taxon>Embryophyta</taxon>
        <taxon>Tracheophyta</taxon>
        <taxon>Spermatophyta</taxon>
        <taxon>Magnoliopsida</taxon>
        <taxon>eudicotyledons</taxon>
        <taxon>Gunneridae</taxon>
        <taxon>Pentapetalae</taxon>
        <taxon>Caryophyllales</taxon>
        <taxon>Nepenthaceae</taxon>
        <taxon>Nepenthes</taxon>
    </lineage>
</organism>
<dbReference type="Proteomes" id="UP001279734">
    <property type="component" value="Unassembled WGS sequence"/>
</dbReference>